<proteinExistence type="predicted"/>
<feature type="non-terminal residue" evidence="2">
    <location>
        <position position="147"/>
    </location>
</feature>
<dbReference type="EMBL" id="BTRK01000002">
    <property type="protein sequence ID" value="GMR36219.1"/>
    <property type="molecule type" value="Genomic_DNA"/>
</dbReference>
<sequence>DIFGETPDNELTISPRWMVLEPTGNYANPIRCVMTIENVDEYPVAFCVRTKERHMPRFNFGYGILKEKETISIDVIIPPACDWIKSEEDVIAKHHKIVFENLRLPSDTPIPKDVAEKANMGRQIFRTTQNYCPFIRLYTKTHLILLP</sequence>
<organism evidence="2 3">
    <name type="scientific">Pristionchus mayeri</name>
    <dbReference type="NCBI Taxonomy" id="1317129"/>
    <lineage>
        <taxon>Eukaryota</taxon>
        <taxon>Metazoa</taxon>
        <taxon>Ecdysozoa</taxon>
        <taxon>Nematoda</taxon>
        <taxon>Chromadorea</taxon>
        <taxon>Rhabditida</taxon>
        <taxon>Rhabditina</taxon>
        <taxon>Diplogasteromorpha</taxon>
        <taxon>Diplogasteroidea</taxon>
        <taxon>Neodiplogasteridae</taxon>
        <taxon>Pristionchus</taxon>
    </lineage>
</organism>
<gene>
    <name evidence="2" type="ORF">PMAYCL1PPCAC_06414</name>
</gene>
<feature type="non-terminal residue" evidence="2">
    <location>
        <position position="1"/>
    </location>
</feature>
<keyword evidence="3" id="KW-1185">Reference proteome</keyword>
<dbReference type="InterPro" id="IPR013783">
    <property type="entry name" value="Ig-like_fold"/>
</dbReference>
<name>A0AAN4ZA86_9BILA</name>
<dbReference type="Proteomes" id="UP001328107">
    <property type="component" value="Unassembled WGS sequence"/>
</dbReference>
<dbReference type="Gene3D" id="2.60.40.10">
    <property type="entry name" value="Immunoglobulins"/>
    <property type="match status" value="1"/>
</dbReference>
<evidence type="ECO:0000259" key="1">
    <source>
        <dbReference type="Pfam" id="PF00635"/>
    </source>
</evidence>
<comment type="caution">
    <text evidence="2">The sequence shown here is derived from an EMBL/GenBank/DDBJ whole genome shotgun (WGS) entry which is preliminary data.</text>
</comment>
<feature type="domain" description="MSP" evidence="1">
    <location>
        <begin position="27"/>
        <end position="118"/>
    </location>
</feature>
<dbReference type="SUPFAM" id="SSF49354">
    <property type="entry name" value="PapD-like"/>
    <property type="match status" value="1"/>
</dbReference>
<evidence type="ECO:0000313" key="3">
    <source>
        <dbReference type="Proteomes" id="UP001328107"/>
    </source>
</evidence>
<accession>A0AAN4ZA86</accession>
<dbReference type="Pfam" id="PF00635">
    <property type="entry name" value="Motile_Sperm"/>
    <property type="match status" value="1"/>
</dbReference>
<protein>
    <recommendedName>
        <fullName evidence="1">MSP domain-containing protein</fullName>
    </recommendedName>
</protein>
<reference evidence="3" key="1">
    <citation type="submission" date="2022-10" db="EMBL/GenBank/DDBJ databases">
        <title>Genome assembly of Pristionchus species.</title>
        <authorList>
            <person name="Yoshida K."/>
            <person name="Sommer R.J."/>
        </authorList>
    </citation>
    <scope>NUCLEOTIDE SEQUENCE [LARGE SCALE GENOMIC DNA]</scope>
    <source>
        <strain evidence="3">RS5460</strain>
    </source>
</reference>
<evidence type="ECO:0000313" key="2">
    <source>
        <dbReference type="EMBL" id="GMR36219.1"/>
    </source>
</evidence>
<dbReference type="InterPro" id="IPR000535">
    <property type="entry name" value="MSP_dom"/>
</dbReference>
<dbReference type="AlphaFoldDB" id="A0AAN4ZA86"/>
<dbReference type="InterPro" id="IPR008962">
    <property type="entry name" value="PapD-like_sf"/>
</dbReference>